<keyword evidence="5" id="KW-0732">Signal</keyword>
<evidence type="ECO:0000256" key="4">
    <source>
        <dbReference type="ARBA" id="ARBA00023136"/>
    </source>
</evidence>
<dbReference type="InterPro" id="IPR052612">
    <property type="entry name" value="ANP_Clearance_Receptor"/>
</dbReference>
<protein>
    <recommendedName>
        <fullName evidence="6">Receptor ligand binding region domain-containing protein</fullName>
    </recommendedName>
</protein>
<proteinExistence type="predicted"/>
<accession>A0ABV0P6M1</accession>
<comment type="subcellular location">
    <subcellularLocation>
        <location evidence="1">Membrane</location>
    </subcellularLocation>
</comment>
<sequence length="296" mass="33090">MFWGKEACTLLMILLFLVGPSAGREPRRRSMRRHAHAHQARQPQQNITLAVILPRSNMNYPWAWPRVGPAVERAIRTINSDPTLLPDHHLTYAFKSSEDENGICSESVAPLVAVDLKLAYDPWAFIGPGCSYTSSPVGLFTTHWEVPMITAGAPAVAFYGGIYPSITNTGPTHKKLGRFGLQICQNFGWREHVTLMFSDNKVDDRPCYFAMEGLYTELKNINISTQDSVFEESKTPINYSQILTDIQSSGRGLSCFSDLDQYEAGGNSVLMFCVLRTGMDWIFLTVRGKFNGNQAL</sequence>
<organism evidence="7 8">
    <name type="scientific">Goodea atripinnis</name>
    <dbReference type="NCBI Taxonomy" id="208336"/>
    <lineage>
        <taxon>Eukaryota</taxon>
        <taxon>Metazoa</taxon>
        <taxon>Chordata</taxon>
        <taxon>Craniata</taxon>
        <taxon>Vertebrata</taxon>
        <taxon>Euteleostomi</taxon>
        <taxon>Actinopterygii</taxon>
        <taxon>Neopterygii</taxon>
        <taxon>Teleostei</taxon>
        <taxon>Neoteleostei</taxon>
        <taxon>Acanthomorphata</taxon>
        <taxon>Ovalentaria</taxon>
        <taxon>Atherinomorphae</taxon>
        <taxon>Cyprinodontiformes</taxon>
        <taxon>Goodeidae</taxon>
        <taxon>Goodea</taxon>
    </lineage>
</organism>
<keyword evidence="3" id="KW-1133">Transmembrane helix</keyword>
<dbReference type="SUPFAM" id="SSF53822">
    <property type="entry name" value="Periplasmic binding protein-like I"/>
    <property type="match status" value="1"/>
</dbReference>
<evidence type="ECO:0000313" key="8">
    <source>
        <dbReference type="Proteomes" id="UP001476798"/>
    </source>
</evidence>
<feature type="chain" id="PRO_5045924064" description="Receptor ligand binding region domain-containing protein" evidence="5">
    <location>
        <begin position="24"/>
        <end position="296"/>
    </location>
</feature>
<evidence type="ECO:0000259" key="6">
    <source>
        <dbReference type="Pfam" id="PF01094"/>
    </source>
</evidence>
<keyword evidence="8" id="KW-1185">Reference proteome</keyword>
<evidence type="ECO:0000313" key="7">
    <source>
        <dbReference type="EMBL" id="MEQ2179099.1"/>
    </source>
</evidence>
<dbReference type="PANTHER" id="PTHR44755:SF5">
    <property type="entry name" value="GUANYLATE CYCLASE"/>
    <property type="match status" value="1"/>
</dbReference>
<evidence type="ECO:0000256" key="3">
    <source>
        <dbReference type="ARBA" id="ARBA00022989"/>
    </source>
</evidence>
<dbReference type="Proteomes" id="UP001476798">
    <property type="component" value="Unassembled WGS sequence"/>
</dbReference>
<gene>
    <name evidence="7" type="ORF">GOODEAATRI_021123</name>
</gene>
<evidence type="ECO:0000256" key="1">
    <source>
        <dbReference type="ARBA" id="ARBA00004370"/>
    </source>
</evidence>
<feature type="signal peptide" evidence="5">
    <location>
        <begin position="1"/>
        <end position="23"/>
    </location>
</feature>
<evidence type="ECO:0000256" key="2">
    <source>
        <dbReference type="ARBA" id="ARBA00022692"/>
    </source>
</evidence>
<dbReference type="InterPro" id="IPR001828">
    <property type="entry name" value="ANF_lig-bd_rcpt"/>
</dbReference>
<dbReference type="EMBL" id="JAHRIO010061998">
    <property type="protein sequence ID" value="MEQ2179099.1"/>
    <property type="molecule type" value="Genomic_DNA"/>
</dbReference>
<comment type="caution">
    <text evidence="7">The sequence shown here is derived from an EMBL/GenBank/DDBJ whole genome shotgun (WGS) entry which is preliminary data.</text>
</comment>
<dbReference type="Pfam" id="PF01094">
    <property type="entry name" value="ANF_receptor"/>
    <property type="match status" value="1"/>
</dbReference>
<evidence type="ECO:0000256" key="5">
    <source>
        <dbReference type="SAM" id="SignalP"/>
    </source>
</evidence>
<keyword evidence="4" id="KW-0472">Membrane</keyword>
<keyword evidence="2" id="KW-0812">Transmembrane</keyword>
<reference evidence="7 8" key="1">
    <citation type="submission" date="2021-06" db="EMBL/GenBank/DDBJ databases">
        <authorList>
            <person name="Palmer J.M."/>
        </authorList>
    </citation>
    <scope>NUCLEOTIDE SEQUENCE [LARGE SCALE GENOMIC DNA]</scope>
    <source>
        <strain evidence="7 8">GA_2019</strain>
        <tissue evidence="7">Muscle</tissue>
    </source>
</reference>
<dbReference type="Gene3D" id="3.40.50.2300">
    <property type="match status" value="1"/>
</dbReference>
<dbReference type="PANTHER" id="PTHR44755">
    <property type="entry name" value="NATRIURETIC PEPTIDE RECEPTOR 3-RELATED"/>
    <property type="match status" value="1"/>
</dbReference>
<name>A0ABV0P6M1_9TELE</name>
<feature type="domain" description="Receptor ligand binding region" evidence="6">
    <location>
        <begin position="67"/>
        <end position="248"/>
    </location>
</feature>
<dbReference type="InterPro" id="IPR028082">
    <property type="entry name" value="Peripla_BP_I"/>
</dbReference>